<dbReference type="InterPro" id="IPR037176">
    <property type="entry name" value="Osmotin/thaumatin-like_sf"/>
</dbReference>
<accession>A0ABP1Q6K7</accession>
<sequence length="203" mass="21812">MAFPTKALSLALLVIASTTAEDVIITNRCNQNVYVKNEGVNSGPLNLPPNESRTVTVNRDGQPRPRIWGHVGCDGNGNNCDTTEDYVSLAEFNIDPSGWLWYDVSQVDGYNLPISMEGINPAAGGNCRIANCNFNIGANCPEANKVLKDGRAVACKNLDRNNPSGYSNAIKASCPGVYSYAFDSVDVMRDCLPGVNGLKVTFC</sequence>
<dbReference type="SUPFAM" id="SSF49870">
    <property type="entry name" value="Osmotin, thaumatin-like protein"/>
    <property type="match status" value="1"/>
</dbReference>
<dbReference type="InterPro" id="IPR001938">
    <property type="entry name" value="Thaumatin"/>
</dbReference>
<dbReference type="PIRSF" id="PIRSF002703">
    <property type="entry name" value="Thaumatin"/>
    <property type="match status" value="1"/>
</dbReference>
<evidence type="ECO:0008006" key="4">
    <source>
        <dbReference type="Google" id="ProtNLM"/>
    </source>
</evidence>
<evidence type="ECO:0000313" key="2">
    <source>
        <dbReference type="EMBL" id="CAL8090650.1"/>
    </source>
</evidence>
<dbReference type="Pfam" id="PF00314">
    <property type="entry name" value="Thaumatin"/>
    <property type="match status" value="1"/>
</dbReference>
<keyword evidence="3" id="KW-1185">Reference proteome</keyword>
<name>A0ABP1Q6K7_9HEXA</name>
<reference evidence="2 3" key="1">
    <citation type="submission" date="2024-08" db="EMBL/GenBank/DDBJ databases">
        <authorList>
            <person name="Cucini C."/>
            <person name="Frati F."/>
        </authorList>
    </citation>
    <scope>NUCLEOTIDE SEQUENCE [LARGE SCALE GENOMIC DNA]</scope>
</reference>
<keyword evidence="1" id="KW-0732">Signal</keyword>
<evidence type="ECO:0000256" key="1">
    <source>
        <dbReference type="SAM" id="SignalP"/>
    </source>
</evidence>
<dbReference type="PANTHER" id="PTHR31013:SF2">
    <property type="entry name" value="THAUMATIN-LIKE PROTEIN"/>
    <property type="match status" value="1"/>
</dbReference>
<dbReference type="PANTHER" id="PTHR31013">
    <property type="entry name" value="THAUMATIN FAMILY PROTEIN-RELATED"/>
    <property type="match status" value="1"/>
</dbReference>
<dbReference type="Proteomes" id="UP001642540">
    <property type="component" value="Unassembled WGS sequence"/>
</dbReference>
<organism evidence="2 3">
    <name type="scientific">Orchesella dallaii</name>
    <dbReference type="NCBI Taxonomy" id="48710"/>
    <lineage>
        <taxon>Eukaryota</taxon>
        <taxon>Metazoa</taxon>
        <taxon>Ecdysozoa</taxon>
        <taxon>Arthropoda</taxon>
        <taxon>Hexapoda</taxon>
        <taxon>Collembola</taxon>
        <taxon>Entomobryomorpha</taxon>
        <taxon>Entomobryoidea</taxon>
        <taxon>Orchesellidae</taxon>
        <taxon>Orchesellinae</taxon>
        <taxon>Orchesella</taxon>
    </lineage>
</organism>
<dbReference type="EMBL" id="CAXLJM020000024">
    <property type="protein sequence ID" value="CAL8090650.1"/>
    <property type="molecule type" value="Genomic_DNA"/>
</dbReference>
<dbReference type="PROSITE" id="PS51367">
    <property type="entry name" value="THAUMATIN_2"/>
    <property type="match status" value="1"/>
</dbReference>
<gene>
    <name evidence="2" type="ORF">ODALV1_LOCUS7714</name>
</gene>
<dbReference type="SMART" id="SM00205">
    <property type="entry name" value="THN"/>
    <property type="match status" value="1"/>
</dbReference>
<protein>
    <recommendedName>
        <fullName evidence="4">Thaumatin-like protein</fullName>
    </recommendedName>
</protein>
<dbReference type="Gene3D" id="2.60.110.10">
    <property type="entry name" value="Thaumatin"/>
    <property type="match status" value="1"/>
</dbReference>
<feature type="chain" id="PRO_5046851848" description="Thaumatin-like protein" evidence="1">
    <location>
        <begin position="21"/>
        <end position="203"/>
    </location>
</feature>
<comment type="caution">
    <text evidence="2">The sequence shown here is derived from an EMBL/GenBank/DDBJ whole genome shotgun (WGS) entry which is preliminary data.</text>
</comment>
<evidence type="ECO:0000313" key="3">
    <source>
        <dbReference type="Proteomes" id="UP001642540"/>
    </source>
</evidence>
<proteinExistence type="predicted"/>
<feature type="signal peptide" evidence="1">
    <location>
        <begin position="1"/>
        <end position="20"/>
    </location>
</feature>